<protein>
    <submittedName>
        <fullName evidence="1">Uncharacterized protein</fullName>
    </submittedName>
</protein>
<proteinExistence type="predicted"/>
<keyword evidence="2" id="KW-1185">Reference proteome</keyword>
<gene>
    <name evidence="1" type="ORF">NM688_g7204</name>
</gene>
<accession>A0ACC1S851</accession>
<name>A0ACC1S851_9APHY</name>
<dbReference type="EMBL" id="JANHOG010001635">
    <property type="protein sequence ID" value="KAJ3533976.1"/>
    <property type="molecule type" value="Genomic_DNA"/>
</dbReference>
<comment type="caution">
    <text evidence="1">The sequence shown here is derived from an EMBL/GenBank/DDBJ whole genome shotgun (WGS) entry which is preliminary data.</text>
</comment>
<sequence length="455" mass="51153">MAKKKGPPYEDDPECQYVVIDTPWPDNRSGKDREPVFFNLLSLWLSLMLSPRVWPEEVYYVSTVGLHAAIHAFSWDVIAKFPQGVDLGPIFGEHRWPDILEGDVPNKRSFIFPYNYRRLGHPAEHNWTTHAPAGDPPPHFGRPPFRQPYPPGLYADHREKSCSSLALPMPEPAPVPKADEKGDVERKEDTPLSLAEERKEDRPSHYALAHHLTDDAPAPIEPPEEEKPEVELEQETHQPSSRLFVSKLDPYDEEDAATQFLKAELQDAVLSHVKAEVKAEEIPHNASPALLDTLRRYEEMLQREQAGAHEDRAVTKQEPGTVKQEPRAVKREPGSEAFQASDALIAAVLEHELQLARERAEMEEAQLRAAGRDRAPGSGLPVKSEPQDGRSLPRPAYNGSDPRTKPEQRAAALPLPAVSRDPRIRDPRLAASSSTKRVKTEDNGVPLKYAKKPRY</sequence>
<dbReference type="Proteomes" id="UP001148662">
    <property type="component" value="Unassembled WGS sequence"/>
</dbReference>
<evidence type="ECO:0000313" key="1">
    <source>
        <dbReference type="EMBL" id="KAJ3533976.1"/>
    </source>
</evidence>
<reference evidence="1" key="1">
    <citation type="submission" date="2022-07" db="EMBL/GenBank/DDBJ databases">
        <title>Genome Sequence of Phlebia brevispora.</title>
        <authorList>
            <person name="Buettner E."/>
        </authorList>
    </citation>
    <scope>NUCLEOTIDE SEQUENCE</scope>
    <source>
        <strain evidence="1">MPL23</strain>
    </source>
</reference>
<organism evidence="1 2">
    <name type="scientific">Phlebia brevispora</name>
    <dbReference type="NCBI Taxonomy" id="194682"/>
    <lineage>
        <taxon>Eukaryota</taxon>
        <taxon>Fungi</taxon>
        <taxon>Dikarya</taxon>
        <taxon>Basidiomycota</taxon>
        <taxon>Agaricomycotina</taxon>
        <taxon>Agaricomycetes</taxon>
        <taxon>Polyporales</taxon>
        <taxon>Meruliaceae</taxon>
        <taxon>Phlebia</taxon>
    </lineage>
</organism>
<evidence type="ECO:0000313" key="2">
    <source>
        <dbReference type="Proteomes" id="UP001148662"/>
    </source>
</evidence>